<proteinExistence type="predicted"/>
<dbReference type="AlphaFoldDB" id="A0A8S1HTX0"/>
<dbReference type="OrthoDB" id="10573759at2759"/>
<reference evidence="1" key="1">
    <citation type="submission" date="2020-10" db="EMBL/GenBank/DDBJ databases">
        <authorList>
            <person name="Kikuchi T."/>
        </authorList>
    </citation>
    <scope>NUCLEOTIDE SEQUENCE</scope>
    <source>
        <strain evidence="1">NKZ352</strain>
    </source>
</reference>
<comment type="caution">
    <text evidence="1">The sequence shown here is derived from an EMBL/GenBank/DDBJ whole genome shotgun (WGS) entry which is preliminary data.</text>
</comment>
<sequence>MKNWWIRLGDALPISVNSGFADFLVGFWEVGGSVLEVDLRRTKLCFGLQKASDDVRLLQKASDDVRWLQMTSDDVRWLQMTSDDVRLLQKASDDVRWLQKASDDTLRFIMEHAFRILKFDLKSIQNRLVAQ</sequence>
<protein>
    <submittedName>
        <fullName evidence="1">Uncharacterized protein</fullName>
    </submittedName>
</protein>
<dbReference type="EMBL" id="CAJGYM010000073">
    <property type="protein sequence ID" value="CAD6196495.1"/>
    <property type="molecule type" value="Genomic_DNA"/>
</dbReference>
<gene>
    <name evidence="1" type="ORF">CAUJ_LOCUS12409</name>
</gene>
<evidence type="ECO:0000313" key="1">
    <source>
        <dbReference type="EMBL" id="CAD6196495.1"/>
    </source>
</evidence>
<name>A0A8S1HTX0_9PELO</name>
<dbReference type="Proteomes" id="UP000835052">
    <property type="component" value="Unassembled WGS sequence"/>
</dbReference>
<evidence type="ECO:0000313" key="2">
    <source>
        <dbReference type="Proteomes" id="UP000835052"/>
    </source>
</evidence>
<keyword evidence="2" id="KW-1185">Reference proteome</keyword>
<accession>A0A8S1HTX0</accession>
<organism evidence="1 2">
    <name type="scientific">Caenorhabditis auriculariae</name>
    <dbReference type="NCBI Taxonomy" id="2777116"/>
    <lineage>
        <taxon>Eukaryota</taxon>
        <taxon>Metazoa</taxon>
        <taxon>Ecdysozoa</taxon>
        <taxon>Nematoda</taxon>
        <taxon>Chromadorea</taxon>
        <taxon>Rhabditida</taxon>
        <taxon>Rhabditina</taxon>
        <taxon>Rhabditomorpha</taxon>
        <taxon>Rhabditoidea</taxon>
        <taxon>Rhabditidae</taxon>
        <taxon>Peloderinae</taxon>
        <taxon>Caenorhabditis</taxon>
    </lineage>
</organism>